<evidence type="ECO:0000313" key="2">
    <source>
        <dbReference type="Proteomes" id="UP000198742"/>
    </source>
</evidence>
<dbReference type="STRING" id="402596.SAMN04489844_1128"/>
<dbReference type="OrthoDB" id="3262422at2"/>
<proteinExistence type="predicted"/>
<evidence type="ECO:0000313" key="1">
    <source>
        <dbReference type="EMBL" id="SEB82039.1"/>
    </source>
</evidence>
<sequence>MPSYDYEVDLESMGKAAQGLSETVQLFKDKDVEDLVPTKGDVGHDTVWDALDEFKNRWEEGVNNLCQDVEEMSGRLGKIAMNYFDTDKAGGESLKGTVGSISAVKVL</sequence>
<reference evidence="2" key="1">
    <citation type="submission" date="2016-10" db="EMBL/GenBank/DDBJ databases">
        <authorList>
            <person name="Varghese N."/>
            <person name="Submissions S."/>
        </authorList>
    </citation>
    <scope>NUCLEOTIDE SEQUENCE [LARGE SCALE GENOMIC DNA]</scope>
    <source>
        <strain evidence="2">DSM 22017</strain>
    </source>
</reference>
<dbReference type="AlphaFoldDB" id="A0A1H4MG90"/>
<organism evidence="1 2">
    <name type="scientific">Nocardioides exalbidus</name>
    <dbReference type="NCBI Taxonomy" id="402596"/>
    <lineage>
        <taxon>Bacteria</taxon>
        <taxon>Bacillati</taxon>
        <taxon>Actinomycetota</taxon>
        <taxon>Actinomycetes</taxon>
        <taxon>Propionibacteriales</taxon>
        <taxon>Nocardioidaceae</taxon>
        <taxon>Nocardioides</taxon>
    </lineage>
</organism>
<protein>
    <recommendedName>
        <fullName evidence="3">Excreted virulence factor EspC, type VII ESX diderm</fullName>
    </recommendedName>
</protein>
<dbReference type="Proteomes" id="UP000198742">
    <property type="component" value="Unassembled WGS sequence"/>
</dbReference>
<dbReference type="RefSeq" id="WP_090968236.1">
    <property type="nucleotide sequence ID" value="NZ_FNRT01000002.1"/>
</dbReference>
<accession>A0A1H4MG90</accession>
<evidence type="ECO:0008006" key="3">
    <source>
        <dbReference type="Google" id="ProtNLM"/>
    </source>
</evidence>
<dbReference type="EMBL" id="FNRT01000002">
    <property type="protein sequence ID" value="SEB82039.1"/>
    <property type="molecule type" value="Genomic_DNA"/>
</dbReference>
<gene>
    <name evidence="1" type="ORF">SAMN04489844_1128</name>
</gene>
<keyword evidence="2" id="KW-1185">Reference proteome</keyword>
<name>A0A1H4MG90_9ACTN</name>